<feature type="domain" description="VWFA" evidence="2">
    <location>
        <begin position="343"/>
        <end position="518"/>
    </location>
</feature>
<feature type="compositionally biased region" description="Polar residues" evidence="1">
    <location>
        <begin position="1225"/>
        <end position="1239"/>
    </location>
</feature>
<dbReference type="Pfam" id="PF08487">
    <property type="entry name" value="VIT"/>
    <property type="match status" value="1"/>
</dbReference>
<feature type="compositionally biased region" description="Pro residues" evidence="1">
    <location>
        <begin position="937"/>
        <end position="952"/>
    </location>
</feature>
<dbReference type="Gene3D" id="3.40.50.410">
    <property type="entry name" value="von Willebrand factor, type A domain"/>
    <property type="match status" value="1"/>
</dbReference>
<feature type="compositionally biased region" description="Basic and acidic residues" evidence="1">
    <location>
        <begin position="761"/>
        <end position="775"/>
    </location>
</feature>
<dbReference type="InterPro" id="IPR013694">
    <property type="entry name" value="VIT"/>
</dbReference>
<dbReference type="Pfam" id="PF13768">
    <property type="entry name" value="VWA_3"/>
    <property type="match status" value="1"/>
</dbReference>
<feature type="region of interest" description="Disordered" evidence="1">
    <location>
        <begin position="868"/>
        <end position="953"/>
    </location>
</feature>
<sequence length="1316" mass="145361">MPSTAYMNRFGPGIHWDPREPMPRQIRDLLAGRQRVQVQDGQAPQIFPYIATPPPKDINGFLPPLQASFKARVVHDTAKVTVTHLFANNTSYEIPRASYSFPLPQGCTVTDFVCRVGPDKILKSKVKPKKEASETFIRETQRHRPAALLEKEESEIFTIVLGVIPANCRLKAEISFITLLTYRFENNLGLTTLTLPLYMAPQVNTTLTATESMNPRGLEIDIDVLAPEDIISVSSTTHSVDVQIGIGGRTCQTWEDFVGTGEAENRKGAHISLKNSESRLDRDFVLEIRTRPDMSLEAPHACVEIHPEFDRHRAVMLTIPPAFMLGKEPGVENVRTNDDDGGEIIFVADRSGSMSDKIKPLKSAMNFFLKGISTERQFNIWCFGTRYESIWDKSRPYSQRNLNEALDYVASSFDSNMGGTELLPALKSVVAAKGQLHSQTMDIITLTDGAVWDLNETLEYVEQVRKISEGRIRFFCLGIGAAVSHTLVEGIAKRGGGYAEVIPIADIGGWEPCVVKVLNAAQKRHIEVMDIEIKGQREWETYRDRRRAAESTNYLVHSQKMMRSPARVFELSPFLRNRIFILFEFLEPDFPLIEIHLTVTKSGTKKPTVVRVPIKILKLKDTTLHKLAARAFLGDLEQKQSHIHQSLDSSHREGSQEKLVAQEGERLGCKWSLISDWTSFVAVEEPFTLNQTNRDSFIDEVVDEIITNTRNDDFDLLLQPRGTQNRNIARIKEGGGLQEFSDEGDTDTEDTASESCADATEYTHNRFDRDDDHDGANGSLGIGPGYGPSGGSGDASGPSNSQGGSQTQGLSNHQNPDRQHASQYPYGQSATSLASLSISSLAEANQSTPSETPLNNAATVGLPTPYLYSSSPPYSRQPGLSPPSSKSRQHFKLSSFISGWERKGSKGKPQGHQGGSDEDSARKGNYNSWAGLRYTAPTPPPASGPLPAPINPPSTDKYVSELGGSNSEPTLDEIGTGVGTGYYSMYDAAHSAAPPMSPNSTMRSTSSPSAASRMSSSYSYGFSNPRFGKSDIKSPQSNIPASSSISGTISLLPLTSTEKEEREFITQILSYQGFDGSFVITDSYFSRKIGPYFSVAVEKLRKDITGKLTSGETYLAPKIALTACLIALLETEYMSQQSLWKLMVKKARKFLKAYKRLDVNLIINDAKLAMRNTKAQHESVSITYHRKEERANLFNGPRIAPECPPTTEFGQYELPSASITVGEQTSTSTYVSGPSSASTYVEYHPPPIKGKEDVIVPDAHKRSEGPIHQPKPKSRLAALKDKFRPPQASSWRRNKPSESKQSLQVPSYQGKFTELV</sequence>
<feature type="compositionally biased region" description="Polar residues" evidence="1">
    <location>
        <begin position="802"/>
        <end position="814"/>
    </location>
</feature>
<reference evidence="4 5" key="1">
    <citation type="submission" date="2019-10" db="EMBL/GenBank/DDBJ databases">
        <authorList>
            <person name="Palmer J.M."/>
        </authorList>
    </citation>
    <scope>NUCLEOTIDE SEQUENCE [LARGE SCALE GENOMIC DNA]</scope>
    <source>
        <strain evidence="4 5">TWF694</strain>
    </source>
</reference>
<dbReference type="InterPro" id="IPR036465">
    <property type="entry name" value="vWFA_dom_sf"/>
</dbReference>
<dbReference type="PANTHER" id="PTHR45737:SF6">
    <property type="entry name" value="VON WILLEBRAND FACTOR A DOMAIN-CONTAINING PROTEIN 5A"/>
    <property type="match status" value="1"/>
</dbReference>
<feature type="region of interest" description="Disordered" evidence="1">
    <location>
        <begin position="727"/>
        <end position="828"/>
    </location>
</feature>
<dbReference type="Proteomes" id="UP001365542">
    <property type="component" value="Unassembled WGS sequence"/>
</dbReference>
<evidence type="ECO:0000256" key="1">
    <source>
        <dbReference type="SAM" id="MobiDB-lite"/>
    </source>
</evidence>
<evidence type="ECO:0000259" key="2">
    <source>
        <dbReference type="PROSITE" id="PS50234"/>
    </source>
</evidence>
<dbReference type="SMART" id="SM00327">
    <property type="entry name" value="VWA"/>
    <property type="match status" value="1"/>
</dbReference>
<feature type="compositionally biased region" description="Acidic residues" evidence="1">
    <location>
        <begin position="740"/>
        <end position="752"/>
    </location>
</feature>
<organism evidence="4 5">
    <name type="scientific">Orbilia ellipsospora</name>
    <dbReference type="NCBI Taxonomy" id="2528407"/>
    <lineage>
        <taxon>Eukaryota</taxon>
        <taxon>Fungi</taxon>
        <taxon>Dikarya</taxon>
        <taxon>Ascomycota</taxon>
        <taxon>Pezizomycotina</taxon>
        <taxon>Orbiliomycetes</taxon>
        <taxon>Orbiliales</taxon>
        <taxon>Orbiliaceae</taxon>
        <taxon>Orbilia</taxon>
    </lineage>
</organism>
<protein>
    <submittedName>
        <fullName evidence="4">Uncharacterized protein</fullName>
    </submittedName>
</protein>
<feature type="compositionally biased region" description="Gly residues" evidence="1">
    <location>
        <begin position="778"/>
        <end position="794"/>
    </location>
</feature>
<evidence type="ECO:0000313" key="4">
    <source>
        <dbReference type="EMBL" id="KAK6525125.1"/>
    </source>
</evidence>
<name>A0AAV9WU73_9PEZI</name>
<feature type="region of interest" description="Disordered" evidence="1">
    <location>
        <begin position="1225"/>
        <end position="1316"/>
    </location>
</feature>
<feature type="domain" description="VIT" evidence="3">
    <location>
        <begin position="48"/>
        <end position="178"/>
    </location>
</feature>
<dbReference type="PROSITE" id="PS51468">
    <property type="entry name" value="VIT"/>
    <property type="match status" value="1"/>
</dbReference>
<dbReference type="InterPro" id="IPR002035">
    <property type="entry name" value="VWF_A"/>
</dbReference>
<proteinExistence type="predicted"/>
<keyword evidence="5" id="KW-1185">Reference proteome</keyword>
<gene>
    <name evidence="4" type="ORF">TWF694_005271</name>
</gene>
<dbReference type="PROSITE" id="PS50234">
    <property type="entry name" value="VWFA"/>
    <property type="match status" value="1"/>
</dbReference>
<dbReference type="SUPFAM" id="SSF53300">
    <property type="entry name" value="vWA-like"/>
    <property type="match status" value="1"/>
</dbReference>
<dbReference type="EMBL" id="JAVHJO010000017">
    <property type="protein sequence ID" value="KAK6525125.1"/>
    <property type="molecule type" value="Genomic_DNA"/>
</dbReference>
<accession>A0AAV9WU73</accession>
<dbReference type="PANTHER" id="PTHR45737">
    <property type="entry name" value="VON WILLEBRAND FACTOR A DOMAIN-CONTAINING PROTEIN 5A"/>
    <property type="match status" value="1"/>
</dbReference>
<feature type="compositionally biased region" description="Basic and acidic residues" evidence="1">
    <location>
        <begin position="1249"/>
        <end position="1265"/>
    </location>
</feature>
<comment type="caution">
    <text evidence="4">The sequence shown here is derived from an EMBL/GenBank/DDBJ whole genome shotgun (WGS) entry which is preliminary data.</text>
</comment>
<evidence type="ECO:0000313" key="5">
    <source>
        <dbReference type="Proteomes" id="UP001365542"/>
    </source>
</evidence>
<evidence type="ECO:0000259" key="3">
    <source>
        <dbReference type="PROSITE" id="PS51468"/>
    </source>
</evidence>